<keyword evidence="3" id="KW-1185">Reference proteome</keyword>
<gene>
    <name evidence="2" type="ORF">KC01_LOCUS40842</name>
</gene>
<dbReference type="EMBL" id="OZ035831">
    <property type="protein sequence ID" value="CAL1614810.1"/>
    <property type="molecule type" value="Genomic_DNA"/>
</dbReference>
<name>A0AAV2MNK1_KNICA</name>
<organism evidence="2 3">
    <name type="scientific">Knipowitschia caucasica</name>
    <name type="common">Caucasian dwarf goby</name>
    <name type="synonym">Pomatoschistus caucasicus</name>
    <dbReference type="NCBI Taxonomy" id="637954"/>
    <lineage>
        <taxon>Eukaryota</taxon>
        <taxon>Metazoa</taxon>
        <taxon>Chordata</taxon>
        <taxon>Craniata</taxon>
        <taxon>Vertebrata</taxon>
        <taxon>Euteleostomi</taxon>
        <taxon>Actinopterygii</taxon>
        <taxon>Neopterygii</taxon>
        <taxon>Teleostei</taxon>
        <taxon>Neoteleostei</taxon>
        <taxon>Acanthomorphata</taxon>
        <taxon>Gobiaria</taxon>
        <taxon>Gobiiformes</taxon>
        <taxon>Gobioidei</taxon>
        <taxon>Gobiidae</taxon>
        <taxon>Gobiinae</taxon>
        <taxon>Knipowitschia</taxon>
    </lineage>
</organism>
<proteinExistence type="predicted"/>
<evidence type="ECO:0000256" key="1">
    <source>
        <dbReference type="SAM" id="MobiDB-lite"/>
    </source>
</evidence>
<reference evidence="2 3" key="1">
    <citation type="submission" date="2024-04" db="EMBL/GenBank/DDBJ databases">
        <authorList>
            <person name="Waldvogel A.-M."/>
            <person name="Schoenle A."/>
        </authorList>
    </citation>
    <scope>NUCLEOTIDE SEQUENCE [LARGE SCALE GENOMIC DNA]</scope>
</reference>
<feature type="compositionally biased region" description="Basic and acidic residues" evidence="1">
    <location>
        <begin position="88"/>
        <end position="102"/>
    </location>
</feature>
<sequence length="102" mass="10882">MPDLTWLFCWPPLCPGALSHRAGGSHCGRGREPITGRYYPSVTACLWARRSGCQLCVPGAEAQAGATSSTAPHLRYGMPGLEGSNPGREGEREGGWLRERGG</sequence>
<accession>A0AAV2MNK1</accession>
<evidence type="ECO:0000313" key="3">
    <source>
        <dbReference type="Proteomes" id="UP001497482"/>
    </source>
</evidence>
<protein>
    <submittedName>
        <fullName evidence="2">Uncharacterized protein</fullName>
    </submittedName>
</protein>
<dbReference type="AlphaFoldDB" id="A0AAV2MNK1"/>
<evidence type="ECO:0000313" key="2">
    <source>
        <dbReference type="EMBL" id="CAL1614810.1"/>
    </source>
</evidence>
<feature type="region of interest" description="Disordered" evidence="1">
    <location>
        <begin position="67"/>
        <end position="102"/>
    </location>
</feature>
<dbReference type="Proteomes" id="UP001497482">
    <property type="component" value="Chromosome 9"/>
</dbReference>